<keyword evidence="5" id="KW-0175">Coiled coil</keyword>
<evidence type="ECO:0000256" key="5">
    <source>
        <dbReference type="SAM" id="Coils"/>
    </source>
</evidence>
<reference evidence="8" key="1">
    <citation type="submission" date="2020-12" db="EMBL/GenBank/DDBJ databases">
        <title>Metabolic potential, ecology and presence of endohyphal bacteria is reflected in genomic diversity of Mucoromycotina.</title>
        <authorList>
            <person name="Muszewska A."/>
            <person name="Okrasinska A."/>
            <person name="Steczkiewicz K."/>
            <person name="Drgas O."/>
            <person name="Orlowska M."/>
            <person name="Perlinska-Lenart U."/>
            <person name="Aleksandrzak-Piekarczyk T."/>
            <person name="Szatraj K."/>
            <person name="Zielenkiewicz U."/>
            <person name="Pilsyk S."/>
            <person name="Malc E."/>
            <person name="Mieczkowski P."/>
            <person name="Kruszewska J.S."/>
            <person name="Biernat P."/>
            <person name="Pawlowska J."/>
        </authorList>
    </citation>
    <scope>NUCLEOTIDE SEQUENCE</scope>
    <source>
        <strain evidence="8">WA0000017839</strain>
    </source>
</reference>
<keyword evidence="4" id="KW-0539">Nucleus</keyword>
<dbReference type="PANTHER" id="PTHR13237:SF8">
    <property type="entry name" value="SOMETHING ABOUT SILENCING PROTEIN 10"/>
    <property type="match status" value="1"/>
</dbReference>
<dbReference type="OrthoDB" id="1924577at2759"/>
<feature type="region of interest" description="Disordered" evidence="6">
    <location>
        <begin position="555"/>
        <end position="579"/>
    </location>
</feature>
<feature type="domain" description="Sas10 C-terminal" evidence="7">
    <location>
        <begin position="518"/>
        <end position="590"/>
    </location>
</feature>
<feature type="region of interest" description="Disordered" evidence="6">
    <location>
        <begin position="1"/>
        <end position="112"/>
    </location>
</feature>
<feature type="compositionally biased region" description="Basic and acidic residues" evidence="6">
    <location>
        <begin position="20"/>
        <end position="33"/>
    </location>
</feature>
<evidence type="ECO:0000256" key="6">
    <source>
        <dbReference type="SAM" id="MobiDB-lite"/>
    </source>
</evidence>
<dbReference type="GO" id="GO:0032040">
    <property type="term" value="C:small-subunit processome"/>
    <property type="evidence" value="ECO:0007669"/>
    <property type="project" value="TreeGrafter"/>
</dbReference>
<name>A0A8H7R6U4_9FUNG</name>
<dbReference type="PANTHER" id="PTHR13237">
    <property type="entry name" value="SOMETHING ABOUT SILENCING PROTEIN 10-RELATED"/>
    <property type="match status" value="1"/>
</dbReference>
<comment type="caution">
    <text evidence="8">The sequence shown here is derived from an EMBL/GenBank/DDBJ whole genome shotgun (WGS) entry which is preliminary data.</text>
</comment>
<dbReference type="InterPro" id="IPR007146">
    <property type="entry name" value="Sas10/Utp3/C1D"/>
</dbReference>
<keyword evidence="3" id="KW-0597">Phosphoprotein</keyword>
<dbReference type="EMBL" id="JAEPRD010000036">
    <property type="protein sequence ID" value="KAG2205541.1"/>
    <property type="molecule type" value="Genomic_DNA"/>
</dbReference>
<feature type="region of interest" description="Disordered" evidence="6">
    <location>
        <begin position="417"/>
        <end position="479"/>
    </location>
</feature>
<dbReference type="GO" id="GO:0000462">
    <property type="term" value="P:maturation of SSU-rRNA from tricistronic rRNA transcript (SSU-rRNA, 5.8S rRNA, LSU-rRNA)"/>
    <property type="evidence" value="ECO:0007669"/>
    <property type="project" value="TreeGrafter"/>
</dbReference>
<evidence type="ECO:0000259" key="7">
    <source>
        <dbReference type="Pfam" id="PF09368"/>
    </source>
</evidence>
<sequence length="592" mass="67820">MGKKKSAVFRNGADTALDTTKGDKIDAIRTWDDVEHDSEDDFHDDRGKILLNENQESEQEESDREIYGLEGLDSEDEYSDDDIAGKQVEEEADDKTWGTSKKAYYDNDEGDDLEEMREEEEEALRIQKEQLANMDEADFVDDALAGWGLGNDEDAANDKKLVEEVSRDLEDISFDTIKIEKRRKNLPVAEKLKILQNESPELIDLLDEFKDNVESVELLKTVVEKIQAKGMQQDETAQFILFKYQTVMNYMTNISFYFALKASDANDIRDHPVIQALFKLRQTLEKLEALEEKLQDDIQDFVTELDEESEEEEEPVVVAEKANKKAKKSSPKKAVKFNAVQDSDISDDLQESEDEQDILNEIEDIEQEFKSLKKAAKKRKRVVNDDFGELEGLDEIDMEDKITKKKSIRDYVAKIDAKQAKNSNRYQGDVDLPYRDRVKQERKGVAQPQDTSADLDNADWDEEDTAAADEVRHGKADSDEEYYNEIAAGKEATKRAKLENYEAERPAIESRDIQVEEGRKRLASYKMLKNKGLTPHRKKENRNARVKHRNKYAKQMKKLSSTRAVVKPQTSGYGGEMSGVKTNVIKSVKLSQ</sequence>
<feature type="compositionally biased region" description="Basic and acidic residues" evidence="6">
    <location>
        <begin position="432"/>
        <end position="444"/>
    </location>
</feature>
<comment type="subcellular location">
    <subcellularLocation>
        <location evidence="1">Nucleus</location>
    </subcellularLocation>
</comment>
<organism evidence="8 9">
    <name type="scientific">Mucor saturninus</name>
    <dbReference type="NCBI Taxonomy" id="64648"/>
    <lineage>
        <taxon>Eukaryota</taxon>
        <taxon>Fungi</taxon>
        <taxon>Fungi incertae sedis</taxon>
        <taxon>Mucoromycota</taxon>
        <taxon>Mucoromycotina</taxon>
        <taxon>Mucoromycetes</taxon>
        <taxon>Mucorales</taxon>
        <taxon>Mucorineae</taxon>
        <taxon>Mucoraceae</taxon>
        <taxon>Mucor</taxon>
    </lineage>
</organism>
<evidence type="ECO:0000256" key="1">
    <source>
        <dbReference type="ARBA" id="ARBA00004123"/>
    </source>
</evidence>
<keyword evidence="9" id="KW-1185">Reference proteome</keyword>
<feature type="compositionally biased region" description="Polar residues" evidence="6">
    <location>
        <begin position="558"/>
        <end position="571"/>
    </location>
</feature>
<evidence type="ECO:0000256" key="2">
    <source>
        <dbReference type="ARBA" id="ARBA00010979"/>
    </source>
</evidence>
<gene>
    <name evidence="8" type="ORF">INT47_005916</name>
</gene>
<dbReference type="Pfam" id="PF09368">
    <property type="entry name" value="Sas10"/>
    <property type="match status" value="1"/>
</dbReference>
<dbReference type="AlphaFoldDB" id="A0A8H7R6U4"/>
<dbReference type="Proteomes" id="UP000603453">
    <property type="component" value="Unassembled WGS sequence"/>
</dbReference>
<evidence type="ECO:0000256" key="3">
    <source>
        <dbReference type="ARBA" id="ARBA00022553"/>
    </source>
</evidence>
<dbReference type="InterPro" id="IPR018972">
    <property type="entry name" value="Sas10_C_dom"/>
</dbReference>
<evidence type="ECO:0000313" key="8">
    <source>
        <dbReference type="EMBL" id="KAG2205541.1"/>
    </source>
</evidence>
<protein>
    <recommendedName>
        <fullName evidence="7">Sas10 C-terminal domain-containing protein</fullName>
    </recommendedName>
</protein>
<comment type="similarity">
    <text evidence="2">Belongs to the SAS10 family.</text>
</comment>
<evidence type="ECO:0000256" key="4">
    <source>
        <dbReference type="ARBA" id="ARBA00023242"/>
    </source>
</evidence>
<evidence type="ECO:0000313" key="9">
    <source>
        <dbReference type="Proteomes" id="UP000603453"/>
    </source>
</evidence>
<feature type="compositionally biased region" description="Acidic residues" evidence="6">
    <location>
        <begin position="456"/>
        <end position="467"/>
    </location>
</feature>
<feature type="coiled-coil region" evidence="5">
    <location>
        <begin position="273"/>
        <end position="311"/>
    </location>
</feature>
<feature type="coiled-coil region" evidence="5">
    <location>
        <begin position="355"/>
        <end position="382"/>
    </location>
</feature>
<accession>A0A8H7R6U4</accession>
<proteinExistence type="inferred from homology"/>
<feature type="compositionally biased region" description="Acidic residues" evidence="6">
    <location>
        <begin position="72"/>
        <end position="82"/>
    </location>
</feature>
<dbReference type="Pfam" id="PF04000">
    <property type="entry name" value="Sas10_Utp3"/>
    <property type="match status" value="1"/>
</dbReference>